<evidence type="ECO:0000259" key="1">
    <source>
        <dbReference type="Pfam" id="PF03551"/>
    </source>
</evidence>
<dbReference type="AlphaFoldDB" id="A0A024H1L6"/>
<keyword evidence="3" id="KW-1185">Reference proteome</keyword>
<evidence type="ECO:0000313" key="2">
    <source>
        <dbReference type="EMBL" id="CCQ45893.1"/>
    </source>
</evidence>
<sequence length="111" mass="12468">MENLGRVTPATALVLEALLSADSVWGLQIVKDVGKKPGTVYPILDRLEVAGWIRGEWDSSHDRKGPRRRYYRLLAEARPMAQDYVNTHRAKVRTSVVRPSPSTLEGQWQGA</sequence>
<dbReference type="InterPro" id="IPR005149">
    <property type="entry name" value="Tscrpt_reg_PadR_N"/>
</dbReference>
<feature type="domain" description="Transcription regulator PadR N-terminal" evidence="1">
    <location>
        <begin position="20"/>
        <end position="73"/>
    </location>
</feature>
<dbReference type="Pfam" id="PF03551">
    <property type="entry name" value="PadR"/>
    <property type="match status" value="1"/>
</dbReference>
<dbReference type="Gene3D" id="1.10.10.10">
    <property type="entry name" value="Winged helix-like DNA-binding domain superfamily/Winged helix DNA-binding domain"/>
    <property type="match status" value="1"/>
</dbReference>
<dbReference type="InterPro" id="IPR036390">
    <property type="entry name" value="WH_DNA-bd_sf"/>
</dbReference>
<organism evidence="2 3">
    <name type="scientific">Pseudarthrobacter siccitolerans</name>
    <dbReference type="NCBI Taxonomy" id="861266"/>
    <lineage>
        <taxon>Bacteria</taxon>
        <taxon>Bacillati</taxon>
        <taxon>Actinomycetota</taxon>
        <taxon>Actinomycetes</taxon>
        <taxon>Micrococcales</taxon>
        <taxon>Micrococcaceae</taxon>
        <taxon>Pseudarthrobacter</taxon>
    </lineage>
</organism>
<protein>
    <submittedName>
        <fullName evidence="2">Transcriptional regulator PadR-like family protein</fullName>
    </submittedName>
</protein>
<name>A0A024H1L6_9MICC</name>
<dbReference type="InterPro" id="IPR036388">
    <property type="entry name" value="WH-like_DNA-bd_sf"/>
</dbReference>
<comment type="caution">
    <text evidence="2">The sequence shown here is derived from an EMBL/GenBank/DDBJ whole genome shotgun (WGS) entry which is preliminary data.</text>
</comment>
<dbReference type="SUPFAM" id="SSF46785">
    <property type="entry name" value="Winged helix' DNA-binding domain"/>
    <property type="match status" value="1"/>
</dbReference>
<dbReference type="OrthoDB" id="122286at2"/>
<accession>A0A024H1L6</accession>
<gene>
    <name evidence="2" type="ORF">ARTSIC4J27_1853</name>
</gene>
<reference evidence="3" key="1">
    <citation type="journal article" date="2014" name="Genome Announc.">
        <title>Genome Sequence of Arthrobacter siccitolerans 4J27, a Xeroprotectant-Producing Desiccation-Tolerant Microorganism.</title>
        <authorList>
            <person name="Manzanera M."/>
            <person name="Santa-Cruz-Calvo L."/>
            <person name="Vilchez J.I."/>
            <person name="Garcia-Fontana C."/>
            <person name="Silva-Castro G.A."/>
            <person name="Calvo C."/>
            <person name="Gonzalez-Lopez J."/>
        </authorList>
    </citation>
    <scope>NUCLEOTIDE SEQUENCE [LARGE SCALE GENOMIC DNA]</scope>
    <source>
        <strain evidence="3">4J27</strain>
    </source>
</reference>
<dbReference type="STRING" id="861266.ARTSIC4J27_1853"/>
<dbReference type="RefSeq" id="WP_083435386.1">
    <property type="nucleotide sequence ID" value="NZ_CAQI01000041.1"/>
</dbReference>
<evidence type="ECO:0000313" key="3">
    <source>
        <dbReference type="Proteomes" id="UP000035722"/>
    </source>
</evidence>
<dbReference type="Proteomes" id="UP000035722">
    <property type="component" value="Unassembled WGS sequence"/>
</dbReference>
<dbReference type="EMBL" id="CAQI01000041">
    <property type="protein sequence ID" value="CCQ45893.1"/>
    <property type="molecule type" value="Genomic_DNA"/>
</dbReference>
<proteinExistence type="predicted"/>